<organism evidence="1 2">
    <name type="scientific">Synechococcus phage S-H34</name>
    <dbReference type="NCBI Taxonomy" id="2718942"/>
    <lineage>
        <taxon>Viruses</taxon>
        <taxon>Duplodnaviria</taxon>
        <taxon>Heunggongvirae</taxon>
        <taxon>Uroviricota</taxon>
        <taxon>Caudoviricetes</taxon>
        <taxon>Pantevenvirales</taxon>
        <taxon>Kyanoviridae</taxon>
        <taxon>Makaravirus</taxon>
        <taxon>Makaravirus thirtyfour</taxon>
    </lineage>
</organism>
<keyword evidence="2" id="KW-1185">Reference proteome</keyword>
<dbReference type="KEGG" id="vg:77946899"/>
<reference evidence="1 2" key="1">
    <citation type="submission" date="2020-03" db="EMBL/GenBank/DDBJ databases">
        <title>The Isolation and Genome Sequence of a Novel Cyanophage S-H34 from the Huanghai Sea, China.</title>
        <authorList>
            <person name="Jiang T."/>
        </authorList>
    </citation>
    <scope>NUCLEOTIDE SEQUENCE [LARGE SCALE GENOMIC DNA]</scope>
</reference>
<accession>A0A6G8R6J0</accession>
<dbReference type="RefSeq" id="YP_010670689.1">
    <property type="nucleotide sequence ID" value="NC_070965.1"/>
</dbReference>
<dbReference type="Proteomes" id="UP000501900">
    <property type="component" value="Genome"/>
</dbReference>
<protein>
    <submittedName>
        <fullName evidence="1">Uncharacterized protein</fullName>
    </submittedName>
</protein>
<dbReference type="EMBL" id="MT162467">
    <property type="protein sequence ID" value="QIN97021.1"/>
    <property type="molecule type" value="Genomic_DNA"/>
</dbReference>
<evidence type="ECO:0000313" key="2">
    <source>
        <dbReference type="Proteomes" id="UP000501900"/>
    </source>
</evidence>
<proteinExistence type="predicted"/>
<evidence type="ECO:0000313" key="1">
    <source>
        <dbReference type="EMBL" id="QIN97021.1"/>
    </source>
</evidence>
<name>A0A6G8R6J0_9CAUD</name>
<dbReference type="GeneID" id="77946899"/>
<sequence length="47" mass="5607">MKAYRIDDRFTFLPLKDDEGDFGLLFDAQDNTVIEINTQDDLRQWLN</sequence>